<proteinExistence type="predicted"/>
<feature type="compositionally biased region" description="Basic and acidic residues" evidence="1">
    <location>
        <begin position="811"/>
        <end position="820"/>
    </location>
</feature>
<gene>
    <name evidence="2" type="ORF">HNY73_017780</name>
</gene>
<feature type="compositionally biased region" description="Polar residues" evidence="1">
    <location>
        <begin position="821"/>
        <end position="833"/>
    </location>
</feature>
<evidence type="ECO:0000313" key="3">
    <source>
        <dbReference type="Proteomes" id="UP000807504"/>
    </source>
</evidence>
<evidence type="ECO:0000256" key="1">
    <source>
        <dbReference type="SAM" id="MobiDB-lite"/>
    </source>
</evidence>
<name>A0A8T0EC66_ARGBR</name>
<feature type="compositionally biased region" description="Basic and acidic residues" evidence="1">
    <location>
        <begin position="372"/>
        <end position="405"/>
    </location>
</feature>
<evidence type="ECO:0000313" key="2">
    <source>
        <dbReference type="EMBL" id="KAF8770223.1"/>
    </source>
</evidence>
<sequence>MSKNHLFSSSLFDTLFQHNLISSDGYVKANDDQILAFRQFLVQQARDKTTNLYKKRKEIVDDVSRLLKEDELSMHDTKKLILLLHELNLKITPEGLLEDEEPGEREPSYLGTSEPNKSIWERQLLAEERRLEVLRRDLKDLDNWLSDINKPDARVHKSAIRLPADSKRDELRYRARTNRRNQDMDRARRRLITKYDVENMKSIKRTLAYKDHPGRVRFTKNVASTTGQKKESVESFVTAASSFILLTPEKVTRKEMDLARNIFDSHILEVESSLRVKKSTATEKIDVLPGVKLDAGEKFKFLPTKDIETYVSEPIMVRYDSDVALKSKRYKSDSMLEEKAMEPIIDNIKQCIVISEDEGKITEFLLPGVEEEAVKKTKPDSKKDKPKITTKADDKKAPSEFDSRKRGILKVSRKKIDMSSSSKKKVGSMKPNNDNRTSKESSVENRAYKNGPISKQQSTEDSKGRKTTKSSSLAKKNVPGITQGEKEIKPVDKDNDENKAKIDNQRKIIDARETKDEKKTILKTMDPKDENKHQDYPQVNRKPNLTQGKLDNKNHDELRDKKVKYHPEIEPKGDEAVPSLERRLKIEKDFEMAQRSERNKDDFDEGKSKQAMDNKEGNIDSPEKSKKKEDSPKNDDKSNMEKSPKLKDVAENINDDDKTITSYSQKETKKDPVLTKDKDSELEKDFQLAQRYEMEKSDPKSKNEEAFVSKTGSDSNANDKPDEKNIKSDKEEKDSAETNPEDSGILTLDQQLSRESEISSKKSKERRKGNSNTNNPENDANINAANPARRSDFSENAEQNANQSKPEPQSSDEKVVEENKNLSLDQQLSVESETNSRKKKQSASKQENFDSNK</sequence>
<comment type="caution">
    <text evidence="2">The sequence shown here is derived from an EMBL/GenBank/DDBJ whole genome shotgun (WGS) entry which is preliminary data.</text>
</comment>
<reference evidence="2" key="2">
    <citation type="submission" date="2020-06" db="EMBL/GenBank/DDBJ databases">
        <authorList>
            <person name="Sheffer M."/>
        </authorList>
    </citation>
    <scope>NUCLEOTIDE SEQUENCE</scope>
</reference>
<dbReference type="AlphaFoldDB" id="A0A8T0EC66"/>
<protein>
    <submittedName>
        <fullName evidence="2">Uncharacterized protein</fullName>
    </submittedName>
</protein>
<organism evidence="2 3">
    <name type="scientific">Argiope bruennichi</name>
    <name type="common">Wasp spider</name>
    <name type="synonym">Aranea bruennichi</name>
    <dbReference type="NCBI Taxonomy" id="94029"/>
    <lineage>
        <taxon>Eukaryota</taxon>
        <taxon>Metazoa</taxon>
        <taxon>Ecdysozoa</taxon>
        <taxon>Arthropoda</taxon>
        <taxon>Chelicerata</taxon>
        <taxon>Arachnida</taxon>
        <taxon>Araneae</taxon>
        <taxon>Araneomorphae</taxon>
        <taxon>Entelegynae</taxon>
        <taxon>Araneoidea</taxon>
        <taxon>Araneidae</taxon>
        <taxon>Argiope</taxon>
    </lineage>
</organism>
<feature type="compositionally biased region" description="Polar residues" evidence="1">
    <location>
        <begin position="794"/>
        <end position="809"/>
    </location>
</feature>
<dbReference type="Proteomes" id="UP000807504">
    <property type="component" value="Unassembled WGS sequence"/>
</dbReference>
<feature type="compositionally biased region" description="Basic and acidic residues" evidence="1">
    <location>
        <begin position="484"/>
        <end position="535"/>
    </location>
</feature>
<feature type="compositionally biased region" description="Basic and acidic residues" evidence="1">
    <location>
        <begin position="666"/>
        <end position="707"/>
    </location>
</feature>
<feature type="compositionally biased region" description="Basic and acidic residues" evidence="1">
    <location>
        <begin position="717"/>
        <end position="736"/>
    </location>
</feature>
<reference evidence="2" key="1">
    <citation type="journal article" date="2020" name="bioRxiv">
        <title>Chromosome-level reference genome of the European wasp spider Argiope bruennichi: a resource for studies on range expansion and evolutionary adaptation.</title>
        <authorList>
            <person name="Sheffer M.M."/>
            <person name="Hoppe A."/>
            <person name="Krehenwinkel H."/>
            <person name="Uhl G."/>
            <person name="Kuss A.W."/>
            <person name="Jensen L."/>
            <person name="Jensen C."/>
            <person name="Gillespie R.G."/>
            <person name="Hoff K.J."/>
            <person name="Prost S."/>
        </authorList>
    </citation>
    <scope>NUCLEOTIDE SEQUENCE</scope>
</reference>
<feature type="compositionally biased region" description="Basic and acidic residues" evidence="1">
    <location>
        <begin position="550"/>
        <end position="659"/>
    </location>
</feature>
<feature type="compositionally biased region" description="Polar residues" evidence="1">
    <location>
        <begin position="770"/>
        <end position="784"/>
    </location>
</feature>
<feature type="region of interest" description="Disordered" evidence="1">
    <location>
        <begin position="372"/>
        <end position="853"/>
    </location>
</feature>
<accession>A0A8T0EC66</accession>
<feature type="compositionally biased region" description="Basic and acidic residues" evidence="1">
    <location>
        <begin position="436"/>
        <end position="447"/>
    </location>
</feature>
<feature type="compositionally biased region" description="Basic and acidic residues" evidence="1">
    <location>
        <begin position="752"/>
        <end position="762"/>
    </location>
</feature>
<keyword evidence="3" id="KW-1185">Reference proteome</keyword>
<dbReference type="EMBL" id="JABXBU010002228">
    <property type="protein sequence ID" value="KAF8770223.1"/>
    <property type="molecule type" value="Genomic_DNA"/>
</dbReference>